<evidence type="ECO:0000256" key="6">
    <source>
        <dbReference type="ARBA" id="ARBA00023136"/>
    </source>
</evidence>
<keyword evidence="3" id="KW-0833">Ubl conjugation pathway</keyword>
<keyword evidence="5 11" id="KW-1133">Transmembrane helix</keyword>
<evidence type="ECO:0000256" key="5">
    <source>
        <dbReference type="ARBA" id="ARBA00022989"/>
    </source>
</evidence>
<feature type="compositionally biased region" description="Basic and acidic residues" evidence="10">
    <location>
        <begin position="176"/>
        <end position="189"/>
    </location>
</feature>
<dbReference type="AlphaFoldDB" id="A0AAV9JFG3"/>
<gene>
    <name evidence="13" type="ORF">LTR36_004543</name>
</gene>
<evidence type="ECO:0000256" key="10">
    <source>
        <dbReference type="SAM" id="MobiDB-lite"/>
    </source>
</evidence>
<organism evidence="13 14">
    <name type="scientific">Oleoguttula mirabilis</name>
    <dbReference type="NCBI Taxonomy" id="1507867"/>
    <lineage>
        <taxon>Eukaryota</taxon>
        <taxon>Fungi</taxon>
        <taxon>Dikarya</taxon>
        <taxon>Ascomycota</taxon>
        <taxon>Pezizomycotina</taxon>
        <taxon>Dothideomycetes</taxon>
        <taxon>Dothideomycetidae</taxon>
        <taxon>Mycosphaerellales</taxon>
        <taxon>Teratosphaeriaceae</taxon>
        <taxon>Oleoguttula</taxon>
    </lineage>
</organism>
<feature type="compositionally biased region" description="Basic and acidic residues" evidence="10">
    <location>
        <begin position="156"/>
        <end position="168"/>
    </location>
</feature>
<comment type="caution">
    <text evidence="13">The sequence shown here is derived from an EMBL/GenBank/DDBJ whole genome shotgun (WGS) entry which is preliminary data.</text>
</comment>
<evidence type="ECO:0000256" key="4">
    <source>
        <dbReference type="ARBA" id="ARBA00022824"/>
    </source>
</evidence>
<keyword evidence="14" id="KW-1185">Reference proteome</keyword>
<dbReference type="EMBL" id="JAVFHQ010000027">
    <property type="protein sequence ID" value="KAK4544045.1"/>
    <property type="molecule type" value="Genomic_DNA"/>
</dbReference>
<proteinExistence type="inferred from homology"/>
<name>A0AAV9JFG3_9PEZI</name>
<feature type="region of interest" description="Disordered" evidence="10">
    <location>
        <begin position="155"/>
        <end position="189"/>
    </location>
</feature>
<dbReference type="CDD" id="cd14424">
    <property type="entry name" value="CUE_Cue1p_like"/>
    <property type="match status" value="1"/>
</dbReference>
<dbReference type="Pfam" id="PF02845">
    <property type="entry name" value="CUE"/>
    <property type="match status" value="1"/>
</dbReference>
<comment type="similarity">
    <text evidence="8">Belongs to the CUE1 family.</text>
</comment>
<accession>A0AAV9JFG3</accession>
<dbReference type="Gene3D" id="1.10.8.10">
    <property type="entry name" value="DNA helicase RuvA subunit, C-terminal domain"/>
    <property type="match status" value="1"/>
</dbReference>
<feature type="domain" description="CUE" evidence="12">
    <location>
        <begin position="58"/>
        <end position="101"/>
    </location>
</feature>
<keyword evidence="6 11" id="KW-0472">Membrane</keyword>
<evidence type="ECO:0000256" key="7">
    <source>
        <dbReference type="ARBA" id="ARBA00037847"/>
    </source>
</evidence>
<dbReference type="SUPFAM" id="SSF46934">
    <property type="entry name" value="UBA-like"/>
    <property type="match status" value="1"/>
</dbReference>
<feature type="compositionally biased region" description="Gly residues" evidence="10">
    <location>
        <begin position="125"/>
        <end position="136"/>
    </location>
</feature>
<dbReference type="SMART" id="SM00546">
    <property type="entry name" value="CUE"/>
    <property type="match status" value="1"/>
</dbReference>
<dbReference type="InterPro" id="IPR003892">
    <property type="entry name" value="CUE"/>
</dbReference>
<evidence type="ECO:0000256" key="1">
    <source>
        <dbReference type="ARBA" id="ARBA00004586"/>
    </source>
</evidence>
<feature type="transmembrane region" description="Helical" evidence="11">
    <location>
        <begin position="12"/>
        <end position="32"/>
    </location>
</feature>
<evidence type="ECO:0000256" key="8">
    <source>
        <dbReference type="ARBA" id="ARBA00061383"/>
    </source>
</evidence>
<evidence type="ECO:0000259" key="12">
    <source>
        <dbReference type="PROSITE" id="PS51140"/>
    </source>
</evidence>
<dbReference type="GO" id="GO:0005789">
    <property type="term" value="C:endoplasmic reticulum membrane"/>
    <property type="evidence" value="ECO:0007669"/>
    <property type="project" value="UniProtKB-SubCell"/>
</dbReference>
<dbReference type="Proteomes" id="UP001324427">
    <property type="component" value="Unassembled WGS sequence"/>
</dbReference>
<keyword evidence="4" id="KW-0256">Endoplasmic reticulum</keyword>
<keyword evidence="2 11" id="KW-0812">Transmembrane</keyword>
<comment type="subcellular location">
    <subcellularLocation>
        <location evidence="7">Endomembrane system</location>
        <topology evidence="7">Single-pass membrane protein</topology>
    </subcellularLocation>
    <subcellularLocation>
        <location evidence="1">Endoplasmic reticulum membrane</location>
    </subcellularLocation>
</comment>
<evidence type="ECO:0000256" key="2">
    <source>
        <dbReference type="ARBA" id="ARBA00022692"/>
    </source>
</evidence>
<feature type="compositionally biased region" description="Gly residues" evidence="10">
    <location>
        <begin position="36"/>
        <end position="46"/>
    </location>
</feature>
<dbReference type="InterPro" id="IPR009060">
    <property type="entry name" value="UBA-like_sf"/>
</dbReference>
<evidence type="ECO:0000256" key="11">
    <source>
        <dbReference type="SAM" id="Phobius"/>
    </source>
</evidence>
<evidence type="ECO:0000256" key="3">
    <source>
        <dbReference type="ARBA" id="ARBA00022786"/>
    </source>
</evidence>
<evidence type="ECO:0000313" key="14">
    <source>
        <dbReference type="Proteomes" id="UP001324427"/>
    </source>
</evidence>
<evidence type="ECO:0000256" key="9">
    <source>
        <dbReference type="ARBA" id="ARBA00072899"/>
    </source>
</evidence>
<sequence length="205" mass="21465">MAETVPALQTSINLPQIIAVALVGFFAIRWYLNKPAGGGTGGGPPGGQDRSRRGGQAVDLTKVEQVAAMFPQLDRRTIAWDLQSNGGNVSATTERVLGGRGLDNPPPSFQPSLPAPGTQAPAVGVSGGAGSKAGGGASAQQDLIARYGLQARIGGKGKEAVPSEEQLRRQAWSSDKAARAEGLRKRREEMVLEARRRMQERDAGA</sequence>
<dbReference type="GO" id="GO:0043130">
    <property type="term" value="F:ubiquitin binding"/>
    <property type="evidence" value="ECO:0007669"/>
    <property type="project" value="InterPro"/>
</dbReference>
<feature type="region of interest" description="Disordered" evidence="10">
    <location>
        <begin position="89"/>
        <end position="136"/>
    </location>
</feature>
<reference evidence="13 14" key="1">
    <citation type="submission" date="2021-11" db="EMBL/GenBank/DDBJ databases">
        <title>Black yeast isolated from Biological Soil Crust.</title>
        <authorList>
            <person name="Kurbessoian T."/>
        </authorList>
    </citation>
    <scope>NUCLEOTIDE SEQUENCE [LARGE SCALE GENOMIC DNA]</scope>
    <source>
        <strain evidence="13 14">CCFEE 5522</strain>
    </source>
</reference>
<protein>
    <recommendedName>
        <fullName evidence="9">Coupling of ubiquitin conjugation to ER degradation protein 1</fullName>
    </recommendedName>
</protein>
<feature type="region of interest" description="Disordered" evidence="10">
    <location>
        <begin position="36"/>
        <end position="56"/>
    </location>
</feature>
<dbReference type="PROSITE" id="PS51140">
    <property type="entry name" value="CUE"/>
    <property type="match status" value="1"/>
</dbReference>
<dbReference type="FunFam" id="1.10.8.10:FF:000050">
    <property type="entry name" value="Related to AMFR protein"/>
    <property type="match status" value="1"/>
</dbReference>
<evidence type="ECO:0000313" key="13">
    <source>
        <dbReference type="EMBL" id="KAK4544045.1"/>
    </source>
</evidence>